<gene>
    <name evidence="2" type="ORF">UFOPK3268_01621</name>
    <name evidence="3" type="ORF">UFOPK3752_01386</name>
</gene>
<evidence type="ECO:0000313" key="2">
    <source>
        <dbReference type="EMBL" id="CAB4852367.1"/>
    </source>
</evidence>
<evidence type="ECO:0000313" key="3">
    <source>
        <dbReference type="EMBL" id="CAB4946438.1"/>
    </source>
</evidence>
<dbReference type="AlphaFoldDB" id="A0A6J7JRP6"/>
<feature type="region of interest" description="Disordered" evidence="1">
    <location>
        <begin position="1"/>
        <end position="28"/>
    </location>
</feature>
<dbReference type="EMBL" id="CAFBIZ010000260">
    <property type="protein sequence ID" value="CAB4852367.1"/>
    <property type="molecule type" value="Genomic_DNA"/>
</dbReference>
<feature type="compositionally biased region" description="Basic and acidic residues" evidence="1">
    <location>
        <begin position="1"/>
        <end position="10"/>
    </location>
</feature>
<organism evidence="3">
    <name type="scientific">freshwater metagenome</name>
    <dbReference type="NCBI Taxonomy" id="449393"/>
    <lineage>
        <taxon>unclassified sequences</taxon>
        <taxon>metagenomes</taxon>
        <taxon>ecological metagenomes</taxon>
    </lineage>
</organism>
<accession>A0A6J7JRP6</accession>
<dbReference type="EMBL" id="CAFBND010000054">
    <property type="protein sequence ID" value="CAB4946438.1"/>
    <property type="molecule type" value="Genomic_DNA"/>
</dbReference>
<evidence type="ECO:0000256" key="1">
    <source>
        <dbReference type="SAM" id="MobiDB-lite"/>
    </source>
</evidence>
<proteinExistence type="predicted"/>
<protein>
    <submittedName>
        <fullName evidence="3">Unannotated protein</fullName>
    </submittedName>
</protein>
<sequence>MSEDSDRLRNADVPQDLSTGRPASPREVRAQLQPVMDRLIADYPHLPAGSVVRCVARCSNLATRPPSGSSDIGPAVERLARLILDARSGATIVLPSEESSLRPSGEND</sequence>
<name>A0A6J7JRP6_9ZZZZ</name>
<reference evidence="3" key="1">
    <citation type="submission" date="2020-05" db="EMBL/GenBank/DDBJ databases">
        <authorList>
            <person name="Chiriac C."/>
            <person name="Salcher M."/>
            <person name="Ghai R."/>
            <person name="Kavagutti S V."/>
        </authorList>
    </citation>
    <scope>NUCLEOTIDE SEQUENCE</scope>
</reference>